<dbReference type="EMBL" id="AZRL01000016">
    <property type="protein sequence ID" value="PNR96011.1"/>
    <property type="molecule type" value="Genomic_DNA"/>
</dbReference>
<dbReference type="InterPro" id="IPR006424">
    <property type="entry name" value="Glyceraldehyde-3-P_DH_1"/>
</dbReference>
<keyword evidence="2 8" id="KW-0560">Oxidoreductase</keyword>
<dbReference type="CDD" id="cd18126">
    <property type="entry name" value="GAPDH_I_C"/>
    <property type="match status" value="1"/>
</dbReference>
<dbReference type="GO" id="GO:0051287">
    <property type="term" value="F:NAD binding"/>
    <property type="evidence" value="ECO:0007669"/>
    <property type="project" value="InterPro"/>
</dbReference>
<dbReference type="NCBIfam" id="TIGR01534">
    <property type="entry name" value="GAPDH-I"/>
    <property type="match status" value="1"/>
</dbReference>
<dbReference type="InterPro" id="IPR020828">
    <property type="entry name" value="GlycerAld_3-P_DH_NAD(P)-bd"/>
</dbReference>
<sequence>MAVKIGINGFGRIGRLVFRQLVENPNFEVVAINDLTDSKTLGTLLKYDSVHGTFKGTVEIVDNGLKVNGKEIKVFAEKDPSNLPWADLGVSIVIESTGVFVNKEKASAHLKAGAKKVIITAPAKGEVDATIVMGVNDDILTPQMEVVSNASCTTNSIAPVIKVLNDKLKIKRGLLTTVHSFTNDQRVLDLPHKDLRRARAASLNIIPTTTGAAKAVGLVIPELKGKLDGMALRVPTPDGSITDLTVEVEKPTTVEEVNKMIKDAVENELKGIFGYNEEPIVSSDIVGSTVAGIFDATLTNVMDGTFVKVCAWYDNENGYSATVVKLTEKLAKML</sequence>
<dbReference type="AlphaFoldDB" id="A0A2K1NZQ8"/>
<dbReference type="FunFam" id="3.40.50.720:FF:000001">
    <property type="entry name" value="Glyceraldehyde-3-phosphate dehydrogenase"/>
    <property type="match status" value="1"/>
</dbReference>
<gene>
    <name evidence="10" type="primary">gapA</name>
    <name evidence="10" type="ORF">X929_05740</name>
</gene>
<feature type="binding site" evidence="5">
    <location>
        <position position="34"/>
    </location>
    <ligand>
        <name>NAD(+)</name>
        <dbReference type="ChEBI" id="CHEBI:57540"/>
    </ligand>
</feature>
<feature type="binding site" evidence="5">
    <location>
        <position position="315"/>
    </location>
    <ligand>
        <name>NAD(+)</name>
        <dbReference type="ChEBI" id="CHEBI:57540"/>
    </ligand>
</feature>
<comment type="caution">
    <text evidence="10">The sequence shown here is derived from an EMBL/GenBank/DDBJ whole genome shotgun (WGS) entry which is preliminary data.</text>
</comment>
<dbReference type="Gene3D" id="3.40.50.720">
    <property type="entry name" value="NAD(P)-binding Rossmann-like Domain"/>
    <property type="match status" value="1"/>
</dbReference>
<dbReference type="PIRSF" id="PIRSF000149">
    <property type="entry name" value="GAP_DH"/>
    <property type="match status" value="1"/>
</dbReference>
<evidence type="ECO:0000256" key="4">
    <source>
        <dbReference type="PIRSR" id="PIRSR000149-2"/>
    </source>
</evidence>
<evidence type="ECO:0000256" key="8">
    <source>
        <dbReference type="RuleBase" id="RU361160"/>
    </source>
</evidence>
<dbReference type="FunFam" id="3.30.360.10:FF:000002">
    <property type="entry name" value="Glyceraldehyde-3-phosphate dehydrogenase"/>
    <property type="match status" value="1"/>
</dbReference>
<feature type="domain" description="Glyceraldehyde 3-phosphate dehydrogenase NAD(P) binding" evidence="9">
    <location>
        <begin position="3"/>
        <end position="152"/>
    </location>
</feature>
<dbReference type="OrthoDB" id="9803304at2"/>
<feature type="binding site" evidence="4">
    <location>
        <position position="233"/>
    </location>
    <ligand>
        <name>D-glyceraldehyde 3-phosphate</name>
        <dbReference type="ChEBI" id="CHEBI:59776"/>
    </ligand>
</feature>
<feature type="binding site" evidence="4">
    <location>
        <begin position="151"/>
        <end position="153"/>
    </location>
    <ligand>
        <name>D-glyceraldehyde 3-phosphate</name>
        <dbReference type="ChEBI" id="CHEBI:59776"/>
    </ligand>
</feature>
<keyword evidence="5" id="KW-0547">Nucleotide-binding</keyword>
<dbReference type="PANTHER" id="PTHR43148">
    <property type="entry name" value="GLYCERALDEHYDE-3-PHOSPHATE DEHYDROGENASE 2"/>
    <property type="match status" value="1"/>
</dbReference>
<comment type="similarity">
    <text evidence="1 7">Belongs to the glyceraldehyde-3-phosphate dehydrogenase family.</text>
</comment>
<dbReference type="Proteomes" id="UP000236434">
    <property type="component" value="Unassembled WGS sequence"/>
</dbReference>
<dbReference type="GO" id="GO:0016620">
    <property type="term" value="F:oxidoreductase activity, acting on the aldehyde or oxo group of donors, NAD or NADP as acceptor"/>
    <property type="evidence" value="ECO:0007669"/>
    <property type="project" value="InterPro"/>
</dbReference>
<dbReference type="SUPFAM" id="SSF51735">
    <property type="entry name" value="NAD(P)-binding Rossmann-fold domains"/>
    <property type="match status" value="1"/>
</dbReference>
<feature type="binding site" evidence="4">
    <location>
        <begin position="210"/>
        <end position="211"/>
    </location>
    <ligand>
        <name>D-glyceraldehyde 3-phosphate</name>
        <dbReference type="ChEBI" id="CHEBI:59776"/>
    </ligand>
</feature>
<keyword evidence="5" id="KW-0520">NAD</keyword>
<dbReference type="Pfam" id="PF02800">
    <property type="entry name" value="Gp_dh_C"/>
    <property type="match status" value="1"/>
</dbReference>
<evidence type="ECO:0000259" key="9">
    <source>
        <dbReference type="SMART" id="SM00846"/>
    </source>
</evidence>
<dbReference type="PROSITE" id="PS00071">
    <property type="entry name" value="GAPDH"/>
    <property type="match status" value="1"/>
</dbReference>
<protein>
    <recommendedName>
        <fullName evidence="8">Glyceraldehyde-3-phosphate dehydrogenase</fullName>
        <ecNumber evidence="8">1.2.1.-</ecNumber>
    </recommendedName>
</protein>
<name>A0A2K1NZQ8_9BACT</name>
<dbReference type="CDD" id="cd05214">
    <property type="entry name" value="GAPDH_I_N"/>
    <property type="match status" value="1"/>
</dbReference>
<evidence type="ECO:0000256" key="1">
    <source>
        <dbReference type="ARBA" id="ARBA00007406"/>
    </source>
</evidence>
<evidence type="ECO:0000256" key="3">
    <source>
        <dbReference type="PIRSR" id="PIRSR000149-1"/>
    </source>
</evidence>
<dbReference type="InterPro" id="IPR020830">
    <property type="entry name" value="GlycerAld_3-P_DH_AS"/>
</dbReference>
<feature type="binding site" evidence="5">
    <location>
        <begin position="12"/>
        <end position="13"/>
    </location>
    <ligand>
        <name>NAD(+)</name>
        <dbReference type="ChEBI" id="CHEBI:57540"/>
    </ligand>
</feature>
<evidence type="ECO:0000256" key="2">
    <source>
        <dbReference type="ARBA" id="ARBA00023002"/>
    </source>
</evidence>
<dbReference type="GO" id="GO:0050661">
    <property type="term" value="F:NADP binding"/>
    <property type="evidence" value="ECO:0007669"/>
    <property type="project" value="InterPro"/>
</dbReference>
<evidence type="ECO:0000256" key="5">
    <source>
        <dbReference type="PIRSR" id="PIRSR000149-3"/>
    </source>
</evidence>
<evidence type="ECO:0000313" key="11">
    <source>
        <dbReference type="Proteomes" id="UP000236434"/>
    </source>
</evidence>
<dbReference type="InterPro" id="IPR020831">
    <property type="entry name" value="GlycerAld/Erythrose_P_DH"/>
</dbReference>
<dbReference type="Gene3D" id="3.30.360.10">
    <property type="entry name" value="Dihydrodipicolinate Reductase, domain 2"/>
    <property type="match status" value="1"/>
</dbReference>
<evidence type="ECO:0000313" key="10">
    <source>
        <dbReference type="EMBL" id="PNR96011.1"/>
    </source>
</evidence>
<dbReference type="Pfam" id="PF00044">
    <property type="entry name" value="Gp_dh_N"/>
    <property type="match status" value="1"/>
</dbReference>
<dbReference type="GO" id="GO:0006006">
    <property type="term" value="P:glucose metabolic process"/>
    <property type="evidence" value="ECO:0007669"/>
    <property type="project" value="InterPro"/>
</dbReference>
<dbReference type="InterPro" id="IPR020829">
    <property type="entry name" value="GlycerAld_3-P_DH_cat"/>
</dbReference>
<reference evidence="10 11" key="1">
    <citation type="submission" date="2013-12" db="EMBL/GenBank/DDBJ databases">
        <title>Comparative genomics of Petrotoga isolates.</title>
        <authorList>
            <person name="Nesbo C.L."/>
            <person name="Charchuk R."/>
            <person name="Chow K."/>
        </authorList>
    </citation>
    <scope>NUCLEOTIDE SEQUENCE [LARGE SCALE GENOMIC DNA]</scope>
    <source>
        <strain evidence="10 11">DSM 13574</strain>
    </source>
</reference>
<dbReference type="PRINTS" id="PR00078">
    <property type="entry name" value="G3PDHDRGNASE"/>
</dbReference>
<dbReference type="RefSeq" id="WP_103067057.1">
    <property type="nucleotide sequence ID" value="NZ_AZRL01000016.1"/>
</dbReference>
<feature type="site" description="Activates thiol group during catalysis" evidence="6">
    <location>
        <position position="179"/>
    </location>
</feature>
<dbReference type="InterPro" id="IPR036291">
    <property type="entry name" value="NAD(P)-bd_dom_sf"/>
</dbReference>
<feature type="binding site" evidence="5">
    <location>
        <position position="120"/>
    </location>
    <ligand>
        <name>NAD(+)</name>
        <dbReference type="ChEBI" id="CHEBI:57540"/>
    </ligand>
</feature>
<feature type="binding site" evidence="4">
    <location>
        <position position="182"/>
    </location>
    <ligand>
        <name>D-glyceraldehyde 3-phosphate</name>
        <dbReference type="ChEBI" id="CHEBI:59776"/>
    </ligand>
</feature>
<evidence type="ECO:0000256" key="6">
    <source>
        <dbReference type="PIRSR" id="PIRSR000149-4"/>
    </source>
</evidence>
<feature type="active site" description="Nucleophile" evidence="3">
    <location>
        <position position="152"/>
    </location>
</feature>
<organism evidence="10 11">
    <name type="scientific">Petrotoga olearia DSM 13574</name>
    <dbReference type="NCBI Taxonomy" id="1122955"/>
    <lineage>
        <taxon>Bacteria</taxon>
        <taxon>Thermotogati</taxon>
        <taxon>Thermotogota</taxon>
        <taxon>Thermotogae</taxon>
        <taxon>Petrotogales</taxon>
        <taxon>Petrotogaceae</taxon>
        <taxon>Petrotoga</taxon>
    </lineage>
</organism>
<dbReference type="SUPFAM" id="SSF55347">
    <property type="entry name" value="Glyceraldehyde-3-phosphate dehydrogenase-like, C-terminal domain"/>
    <property type="match status" value="1"/>
</dbReference>
<dbReference type="SMART" id="SM00846">
    <property type="entry name" value="Gp_dh_N"/>
    <property type="match status" value="1"/>
</dbReference>
<dbReference type="EC" id="1.2.1.-" evidence="8"/>
<evidence type="ECO:0000256" key="7">
    <source>
        <dbReference type="RuleBase" id="RU000397"/>
    </source>
</evidence>
<proteinExistence type="inferred from homology"/>
<accession>A0A2K1NZQ8</accession>